<accession>A0ABS6ACF5</accession>
<evidence type="ECO:0000313" key="2">
    <source>
        <dbReference type="EMBL" id="MBU2875850.1"/>
    </source>
</evidence>
<sequence length="153" mass="16317">MSSQIDLKLTRCGAVGCLAAAPWLAASAFLLIAGAAGKHWMYGLVPLTLAGALVQYRLNGLLAGPSAVVGLSQNQNTLYARLGNGQVLAVSACPSSRMNSKMALLKLKPAASKYTAYSVVLLSTTRITGNLPEDQFRRLRMWLRLGRAQQPSE</sequence>
<dbReference type="RefSeq" id="WP_216009598.1">
    <property type="nucleotide sequence ID" value="NZ_JAHKPV010000021.1"/>
</dbReference>
<comment type="caution">
    <text evidence="2">The sequence shown here is derived from an EMBL/GenBank/DDBJ whole genome shotgun (WGS) entry which is preliminary data.</text>
</comment>
<evidence type="ECO:0000313" key="3">
    <source>
        <dbReference type="Proteomes" id="UP000753376"/>
    </source>
</evidence>
<keyword evidence="1" id="KW-0472">Membrane</keyword>
<gene>
    <name evidence="2" type="ORF">KO508_17770</name>
</gene>
<feature type="transmembrane region" description="Helical" evidence="1">
    <location>
        <begin position="12"/>
        <end position="33"/>
    </location>
</feature>
<keyword evidence="3" id="KW-1185">Reference proteome</keyword>
<protein>
    <recommendedName>
        <fullName evidence="4">Toxin CptA</fullName>
    </recommendedName>
</protein>
<proteinExistence type="predicted"/>
<organism evidence="2 3">
    <name type="scientific">Marinobacter salexigens</name>
    <dbReference type="NCBI Taxonomy" id="1925763"/>
    <lineage>
        <taxon>Bacteria</taxon>
        <taxon>Pseudomonadati</taxon>
        <taxon>Pseudomonadota</taxon>
        <taxon>Gammaproteobacteria</taxon>
        <taxon>Pseudomonadales</taxon>
        <taxon>Marinobacteraceae</taxon>
        <taxon>Marinobacter</taxon>
    </lineage>
</organism>
<dbReference type="EMBL" id="JAHKPV010000021">
    <property type="protein sequence ID" value="MBU2875850.1"/>
    <property type="molecule type" value="Genomic_DNA"/>
</dbReference>
<evidence type="ECO:0008006" key="4">
    <source>
        <dbReference type="Google" id="ProtNLM"/>
    </source>
</evidence>
<reference evidence="2 3" key="1">
    <citation type="submission" date="2021-05" db="EMBL/GenBank/DDBJ databases">
        <title>Draft genomes of bacteria isolated from model marine particles.</title>
        <authorList>
            <person name="Datta M.S."/>
            <person name="Schwartzman J.A."/>
            <person name="Enke T.N."/>
            <person name="Saavedra J."/>
            <person name="Cermak N."/>
            <person name="Cordero O.X."/>
        </authorList>
    </citation>
    <scope>NUCLEOTIDE SEQUENCE [LARGE SCALE GENOMIC DNA]</scope>
    <source>
        <strain evidence="2 3">D2M19</strain>
    </source>
</reference>
<keyword evidence="1" id="KW-0812">Transmembrane</keyword>
<evidence type="ECO:0000256" key="1">
    <source>
        <dbReference type="SAM" id="Phobius"/>
    </source>
</evidence>
<name>A0ABS6ACF5_9GAMM</name>
<dbReference type="Proteomes" id="UP000753376">
    <property type="component" value="Unassembled WGS sequence"/>
</dbReference>
<keyword evidence="1" id="KW-1133">Transmembrane helix</keyword>